<dbReference type="SUPFAM" id="SSF53649">
    <property type="entry name" value="Alkaline phosphatase-like"/>
    <property type="match status" value="1"/>
</dbReference>
<dbReference type="PANTHER" id="PTHR31956:SF1">
    <property type="entry name" value="NON-SPECIFIC PHOSPHOLIPASE C1"/>
    <property type="match status" value="1"/>
</dbReference>
<dbReference type="InterPro" id="IPR007312">
    <property type="entry name" value="Phosphoesterase"/>
</dbReference>
<gene>
    <name evidence="2" type="ORF">KDH_16970</name>
</gene>
<keyword evidence="1" id="KW-0378">Hydrolase</keyword>
<evidence type="ECO:0000256" key="1">
    <source>
        <dbReference type="ARBA" id="ARBA00022801"/>
    </source>
</evidence>
<dbReference type="PROSITE" id="PS51257">
    <property type="entry name" value="PROKAR_LIPOPROTEIN"/>
    <property type="match status" value="1"/>
</dbReference>
<name>A0ABQ6FKR4_9CHLR</name>
<comment type="caution">
    <text evidence="2">The sequence shown here is derived from an EMBL/GenBank/DDBJ whole genome shotgun (WGS) entry which is preliminary data.</text>
</comment>
<sequence length="301" mass="33294">MKTRIITIVLLCAVMLVAGVLWTSCALSKPGETVPQAVIAQTRLPHPDHVVVVIEENHSYSDIIGSSEAPYINSLARSGAVFTNFHAETHPSQPNYLALYSGSTQDVSSDACPNTFSGPNLGRALLSAHLSFAGYSEDMPSVGYTGCAAPSYNNALYARKHNPWTNFTNVPTGSNLPYTRFPTDYSKLPTVSFVIPNQIHDMHSASVADGDIWLKNNLDPYARWANTHNSLLIVTWDEDDGSDVNQIPTIVSGSMVKTGRYSENVNHYHLLRTLEDMYKLPRHQPERHRSLHHRHLALVSC</sequence>
<evidence type="ECO:0000313" key="3">
    <source>
        <dbReference type="Proteomes" id="UP001344906"/>
    </source>
</evidence>
<dbReference type="PANTHER" id="PTHR31956">
    <property type="entry name" value="NON-SPECIFIC PHOSPHOLIPASE C4-RELATED"/>
    <property type="match status" value="1"/>
</dbReference>
<organism evidence="2 3">
    <name type="scientific">Dictyobacter halimunensis</name>
    <dbReference type="NCBI Taxonomy" id="3026934"/>
    <lineage>
        <taxon>Bacteria</taxon>
        <taxon>Bacillati</taxon>
        <taxon>Chloroflexota</taxon>
        <taxon>Ktedonobacteria</taxon>
        <taxon>Ktedonobacterales</taxon>
        <taxon>Dictyobacteraceae</taxon>
        <taxon>Dictyobacter</taxon>
    </lineage>
</organism>
<dbReference type="InterPro" id="IPR017850">
    <property type="entry name" value="Alkaline_phosphatase_core_sf"/>
</dbReference>
<accession>A0ABQ6FKR4</accession>
<dbReference type="Proteomes" id="UP001344906">
    <property type="component" value="Unassembled WGS sequence"/>
</dbReference>
<dbReference type="EMBL" id="BSRI01000001">
    <property type="protein sequence ID" value="GLV54850.1"/>
    <property type="molecule type" value="Genomic_DNA"/>
</dbReference>
<proteinExistence type="predicted"/>
<evidence type="ECO:0000313" key="2">
    <source>
        <dbReference type="EMBL" id="GLV54850.1"/>
    </source>
</evidence>
<keyword evidence="3" id="KW-1185">Reference proteome</keyword>
<protein>
    <submittedName>
        <fullName evidence="2">Acid phosphatase</fullName>
    </submittedName>
</protein>
<reference evidence="2 3" key="1">
    <citation type="submission" date="2023-02" db="EMBL/GenBank/DDBJ databases">
        <title>Dictyobacter halimunensis sp. nov., a new member of the class Ktedonobacteria from forest soil in a geothermal area.</title>
        <authorList>
            <person name="Rachmania M.K."/>
            <person name="Ningsih F."/>
            <person name="Sakai Y."/>
            <person name="Yabe S."/>
            <person name="Yokota A."/>
            <person name="Sjamsuridzal W."/>
        </authorList>
    </citation>
    <scope>NUCLEOTIDE SEQUENCE [LARGE SCALE GENOMIC DNA]</scope>
    <source>
        <strain evidence="2 3">S3.2.2.5</strain>
    </source>
</reference>
<dbReference type="Pfam" id="PF04185">
    <property type="entry name" value="Phosphoesterase"/>
    <property type="match status" value="1"/>
</dbReference>
<dbReference type="Gene3D" id="3.40.720.10">
    <property type="entry name" value="Alkaline Phosphatase, subunit A"/>
    <property type="match status" value="1"/>
</dbReference>